<reference evidence="2 3" key="1">
    <citation type="submission" date="2020-07" db="EMBL/GenBank/DDBJ databases">
        <title>Genomic Encyclopedia of Type Strains, Phase IV (KMG-IV): sequencing the most valuable type-strain genomes for metagenomic binning, comparative biology and taxonomic classification.</title>
        <authorList>
            <person name="Goeker M."/>
        </authorList>
    </citation>
    <scope>NUCLEOTIDE SEQUENCE [LARGE SCALE GENOMIC DNA]</scope>
    <source>
        <strain evidence="2 3">DSM 45533</strain>
    </source>
</reference>
<dbReference type="SUPFAM" id="SSF56801">
    <property type="entry name" value="Acetyl-CoA synthetase-like"/>
    <property type="match status" value="1"/>
</dbReference>
<dbReference type="AlphaFoldDB" id="A0A7W0CMV9"/>
<dbReference type="Proteomes" id="UP000530928">
    <property type="component" value="Unassembled WGS sequence"/>
</dbReference>
<feature type="domain" description="AMP-dependent synthetase/ligase" evidence="1">
    <location>
        <begin position="10"/>
        <end position="108"/>
    </location>
</feature>
<dbReference type="EMBL" id="JACDUR010000005">
    <property type="protein sequence ID" value="MBA2894033.1"/>
    <property type="molecule type" value="Genomic_DNA"/>
</dbReference>
<accession>A0A7W0CMV9</accession>
<gene>
    <name evidence="2" type="ORF">HNR30_005394</name>
</gene>
<dbReference type="InterPro" id="IPR042099">
    <property type="entry name" value="ANL_N_sf"/>
</dbReference>
<proteinExistence type="predicted"/>
<comment type="caution">
    <text evidence="2">The sequence shown here is derived from an EMBL/GenBank/DDBJ whole genome shotgun (WGS) entry which is preliminary data.</text>
</comment>
<dbReference type="Gene3D" id="3.40.50.12780">
    <property type="entry name" value="N-terminal domain of ligase-like"/>
    <property type="match status" value="1"/>
</dbReference>
<name>A0A7W0CMV9_9ACTN</name>
<sequence length="210" mass="21633">MARTLERALAFGPRRAVVEAETGASLSYAALALRATRSAELLVRRGLMPGDPVAVVLPVGCRFPVAAYAVTAAGGRALPFEEGPDLGVRLAATHARIMITDLAHADELAQEASIRQVYSFSPVSGAMPLPCPPGPESEPGGMNGVVLVTAADLGAFDLALDAGALVVTAREPSPEACRKLVGCHGVTLVAGHRRLVERLGDLVPVLALGS</sequence>
<evidence type="ECO:0000313" key="2">
    <source>
        <dbReference type="EMBL" id="MBA2894033.1"/>
    </source>
</evidence>
<dbReference type="InterPro" id="IPR000873">
    <property type="entry name" value="AMP-dep_synth/lig_dom"/>
</dbReference>
<keyword evidence="3" id="KW-1185">Reference proteome</keyword>
<protein>
    <submittedName>
        <fullName evidence="2">Non-ribosomal peptide synthetase component E (Peptide arylation enzyme)</fullName>
    </submittedName>
</protein>
<dbReference type="RefSeq" id="WP_181612770.1">
    <property type="nucleotide sequence ID" value="NZ_BAABAM010000005.1"/>
</dbReference>
<evidence type="ECO:0000313" key="3">
    <source>
        <dbReference type="Proteomes" id="UP000530928"/>
    </source>
</evidence>
<dbReference type="Pfam" id="PF00501">
    <property type="entry name" value="AMP-binding"/>
    <property type="match status" value="1"/>
</dbReference>
<organism evidence="2 3">
    <name type="scientific">Nonomuraea soli</name>
    <dbReference type="NCBI Taxonomy" id="1032476"/>
    <lineage>
        <taxon>Bacteria</taxon>
        <taxon>Bacillati</taxon>
        <taxon>Actinomycetota</taxon>
        <taxon>Actinomycetes</taxon>
        <taxon>Streptosporangiales</taxon>
        <taxon>Streptosporangiaceae</taxon>
        <taxon>Nonomuraea</taxon>
    </lineage>
</organism>
<evidence type="ECO:0000259" key="1">
    <source>
        <dbReference type="Pfam" id="PF00501"/>
    </source>
</evidence>